<feature type="region of interest" description="Disordered" evidence="1">
    <location>
        <begin position="1"/>
        <end position="100"/>
    </location>
</feature>
<feature type="region of interest" description="Disordered" evidence="1">
    <location>
        <begin position="142"/>
        <end position="175"/>
    </location>
</feature>
<organism evidence="2 3">
    <name type="scientific">Thalassiosira oceanica</name>
    <name type="common">Marine diatom</name>
    <dbReference type="NCBI Taxonomy" id="159749"/>
    <lineage>
        <taxon>Eukaryota</taxon>
        <taxon>Sar</taxon>
        <taxon>Stramenopiles</taxon>
        <taxon>Ochrophyta</taxon>
        <taxon>Bacillariophyta</taxon>
        <taxon>Coscinodiscophyceae</taxon>
        <taxon>Thalassiosirophycidae</taxon>
        <taxon>Thalassiosirales</taxon>
        <taxon>Thalassiosiraceae</taxon>
        <taxon>Thalassiosira</taxon>
    </lineage>
</organism>
<protein>
    <submittedName>
        <fullName evidence="2">Uncharacterized protein</fullName>
    </submittedName>
</protein>
<feature type="compositionally biased region" description="Pro residues" evidence="1">
    <location>
        <begin position="11"/>
        <end position="22"/>
    </location>
</feature>
<feature type="compositionally biased region" description="Basic and acidic residues" evidence="1">
    <location>
        <begin position="67"/>
        <end position="77"/>
    </location>
</feature>
<evidence type="ECO:0000313" key="2">
    <source>
        <dbReference type="EMBL" id="EJK50055.1"/>
    </source>
</evidence>
<proteinExistence type="predicted"/>
<name>K0RA63_THAOC</name>
<keyword evidence="3" id="KW-1185">Reference proteome</keyword>
<dbReference type="AlphaFoldDB" id="K0RA63"/>
<gene>
    <name evidence="2" type="ORF">THAOC_31012</name>
</gene>
<evidence type="ECO:0000256" key="1">
    <source>
        <dbReference type="SAM" id="MobiDB-lite"/>
    </source>
</evidence>
<accession>K0RA63</accession>
<comment type="caution">
    <text evidence="2">The sequence shown here is derived from an EMBL/GenBank/DDBJ whole genome shotgun (WGS) entry which is preliminary data.</text>
</comment>
<reference evidence="2 3" key="1">
    <citation type="journal article" date="2012" name="Genome Biol.">
        <title>Genome and low-iron response of an oceanic diatom adapted to chronic iron limitation.</title>
        <authorList>
            <person name="Lommer M."/>
            <person name="Specht M."/>
            <person name="Roy A.S."/>
            <person name="Kraemer L."/>
            <person name="Andreson R."/>
            <person name="Gutowska M.A."/>
            <person name="Wolf J."/>
            <person name="Bergner S.V."/>
            <person name="Schilhabel M.B."/>
            <person name="Klostermeier U.C."/>
            <person name="Beiko R.G."/>
            <person name="Rosenstiel P."/>
            <person name="Hippler M."/>
            <person name="Laroche J."/>
        </authorList>
    </citation>
    <scope>NUCLEOTIDE SEQUENCE [LARGE SCALE GENOMIC DNA]</scope>
    <source>
        <strain evidence="2 3">CCMP1005</strain>
    </source>
</reference>
<dbReference type="EMBL" id="AGNL01044225">
    <property type="protein sequence ID" value="EJK50055.1"/>
    <property type="molecule type" value="Genomic_DNA"/>
</dbReference>
<dbReference type="Proteomes" id="UP000266841">
    <property type="component" value="Unassembled WGS sequence"/>
</dbReference>
<sequence length="243" mass="26366">MPSNRWEAPAVPMPTPRRPPPVLTSSRGPADPSDSSVPERVPEIQYSAPRRARAAPPCNLQEGPSPRGRDIWRHDELAGLGDVPGPSTGPQGTRRHPFPTDVDAAPCVIHKTNNLLRDLQPQPYEPACDRAVPAFGEALSAKDAGRANARQDQAPAEGQEKEDEPLYPEQEPRCANEGEGFTDVILSIASRFWALHPMFWGPLWGRGPSVGPVLETPGNPKHASKMTIVQTATFVKAVPKLLP</sequence>
<evidence type="ECO:0000313" key="3">
    <source>
        <dbReference type="Proteomes" id="UP000266841"/>
    </source>
</evidence>